<dbReference type="EMBL" id="CP023322">
    <property type="protein sequence ID" value="ATY58951.1"/>
    <property type="molecule type" value="Genomic_DNA"/>
</dbReference>
<organism evidence="1 2">
    <name type="scientific">Cordyceps militaris</name>
    <name type="common">Caterpillar fungus</name>
    <name type="synonym">Clavaria militaris</name>
    <dbReference type="NCBI Taxonomy" id="73501"/>
    <lineage>
        <taxon>Eukaryota</taxon>
        <taxon>Fungi</taxon>
        <taxon>Dikarya</taxon>
        <taxon>Ascomycota</taxon>
        <taxon>Pezizomycotina</taxon>
        <taxon>Sordariomycetes</taxon>
        <taxon>Hypocreomycetidae</taxon>
        <taxon>Hypocreales</taxon>
        <taxon>Cordycipitaceae</taxon>
        <taxon>Cordyceps</taxon>
    </lineage>
</organism>
<proteinExistence type="predicted"/>
<dbReference type="VEuPathDB" id="FungiDB:A9K55_003478"/>
<dbReference type="OrthoDB" id="4524829at2759"/>
<gene>
    <name evidence="1" type="ORF">A9K55_003478</name>
</gene>
<reference evidence="1 2" key="1">
    <citation type="journal article" date="2017" name="BMC Genomics">
        <title>Chromosome level assembly and secondary metabolite potential of the parasitic fungus Cordyceps militaris.</title>
        <authorList>
            <person name="Kramer G.J."/>
            <person name="Nodwell J.R."/>
        </authorList>
    </citation>
    <scope>NUCLEOTIDE SEQUENCE [LARGE SCALE GENOMIC DNA]</scope>
    <source>
        <strain evidence="1 2">ATCC 34164</strain>
    </source>
</reference>
<name>A0A2H4S768_CORMI</name>
<dbReference type="Proteomes" id="UP000323067">
    <property type="component" value="Chromosome iv"/>
</dbReference>
<evidence type="ECO:0000313" key="2">
    <source>
        <dbReference type="Proteomes" id="UP000323067"/>
    </source>
</evidence>
<dbReference type="AlphaFoldDB" id="A0A2H4S768"/>
<evidence type="ECO:0000313" key="1">
    <source>
        <dbReference type="EMBL" id="ATY58951.1"/>
    </source>
</evidence>
<dbReference type="VEuPathDB" id="FungiDB:CCM_06117"/>
<sequence length="150" mass="16852">MEVWTEHKEHSVEGHTLTGTLNFRGERIWGPRGCHDNTVRLGSALQQADWRFAMTFESKPHSVEGHVRYISVKDWSGRVILDKLSTHDSMDSLARVVMEKGNTGRMYGIVSTSGWIATVDLYVGVCVDRQHLEASFEECGHPGQGRILQG</sequence>
<accession>A0A2H4S768</accession>
<protein>
    <submittedName>
        <fullName evidence="1">Uncharacterized protein</fullName>
    </submittedName>
</protein>